<dbReference type="InterPro" id="IPR001753">
    <property type="entry name" value="Enoyl-CoA_hydra/iso"/>
</dbReference>
<dbReference type="STRING" id="995062.SAMN04489718_4033"/>
<dbReference type="Gene3D" id="3.90.226.10">
    <property type="entry name" value="2-enoyl-CoA Hydratase, Chain A, domain 1"/>
    <property type="match status" value="1"/>
</dbReference>
<dbReference type="Proteomes" id="UP000199301">
    <property type="component" value="Unassembled WGS sequence"/>
</dbReference>
<evidence type="ECO:0000313" key="2">
    <source>
        <dbReference type="EMBL" id="SDR19124.1"/>
    </source>
</evidence>
<sequence length="262" mass="27540">MSEVLLTEDTNGVRRITLNRPDAYNSLTTELKLQLIEALREAATADSVRAVVLTGSGKAFCAGQDLKEHVSQLEANDPTPLRTVEDHYNPLIRAVTTLPKPIIAAVNGVAAGAGASLAYACDLRVAADNAKFVMSFSSVGLSTDSGASWTLPRLIGYGRAMELLLLGEPVEASEAQRIGMVNRVVAAGEAPDRATELAERMATGPTSAYARIKETMLAAASEGLDEALAVEAGAQNQCGGTHDHHEAVAAFVGKRDPHFTGT</sequence>
<organism evidence="2 3">
    <name type="scientific">Actinopolyspora saharensis</name>
    <dbReference type="NCBI Taxonomy" id="995062"/>
    <lineage>
        <taxon>Bacteria</taxon>
        <taxon>Bacillati</taxon>
        <taxon>Actinomycetota</taxon>
        <taxon>Actinomycetes</taxon>
        <taxon>Actinopolysporales</taxon>
        <taxon>Actinopolysporaceae</taxon>
        <taxon>Actinopolyspora</taxon>
    </lineage>
</organism>
<dbReference type="GO" id="GO:0016853">
    <property type="term" value="F:isomerase activity"/>
    <property type="evidence" value="ECO:0007669"/>
    <property type="project" value="UniProtKB-KW"/>
</dbReference>
<reference evidence="3" key="1">
    <citation type="submission" date="2016-10" db="EMBL/GenBank/DDBJ databases">
        <authorList>
            <person name="Varghese N."/>
            <person name="Submissions S."/>
        </authorList>
    </citation>
    <scope>NUCLEOTIDE SEQUENCE [LARGE SCALE GENOMIC DNA]</scope>
    <source>
        <strain evidence="3">DSM 45459</strain>
    </source>
</reference>
<dbReference type="Gene3D" id="1.10.12.10">
    <property type="entry name" value="Lyase 2-enoyl-coa Hydratase, Chain A, domain 2"/>
    <property type="match status" value="1"/>
</dbReference>
<dbReference type="EMBL" id="FNKO01000002">
    <property type="protein sequence ID" value="SDR19124.1"/>
    <property type="molecule type" value="Genomic_DNA"/>
</dbReference>
<dbReference type="InterPro" id="IPR014748">
    <property type="entry name" value="Enoyl-CoA_hydra_C"/>
</dbReference>
<accession>A0A1H1H113</accession>
<dbReference type="AlphaFoldDB" id="A0A1H1H113"/>
<dbReference type="InterPro" id="IPR029045">
    <property type="entry name" value="ClpP/crotonase-like_dom_sf"/>
</dbReference>
<protein>
    <submittedName>
        <fullName evidence="2">2-(1,2-epoxy-1,2-dihydrophenyl)acetyl-CoA isomerase</fullName>
    </submittedName>
</protein>
<dbReference type="RefSeq" id="WP_092526825.1">
    <property type="nucleotide sequence ID" value="NZ_FNKO01000002.1"/>
</dbReference>
<keyword evidence="2" id="KW-0413">Isomerase</keyword>
<evidence type="ECO:0000313" key="3">
    <source>
        <dbReference type="Proteomes" id="UP000199301"/>
    </source>
</evidence>
<gene>
    <name evidence="2" type="ORF">SAMN04489718_4033</name>
</gene>
<dbReference type="PANTHER" id="PTHR43459:SF1">
    <property type="entry name" value="EG:BACN32G11.4 PROTEIN"/>
    <property type="match status" value="1"/>
</dbReference>
<proteinExistence type="inferred from homology"/>
<dbReference type="CDD" id="cd06558">
    <property type="entry name" value="crotonase-like"/>
    <property type="match status" value="1"/>
</dbReference>
<name>A0A1H1H113_9ACTN</name>
<evidence type="ECO:0000256" key="1">
    <source>
        <dbReference type="ARBA" id="ARBA00005254"/>
    </source>
</evidence>
<dbReference type="Pfam" id="PF00378">
    <property type="entry name" value="ECH_1"/>
    <property type="match status" value="1"/>
</dbReference>
<keyword evidence="3" id="KW-1185">Reference proteome</keyword>
<dbReference type="PANTHER" id="PTHR43459">
    <property type="entry name" value="ENOYL-COA HYDRATASE"/>
    <property type="match status" value="1"/>
</dbReference>
<dbReference type="SUPFAM" id="SSF52096">
    <property type="entry name" value="ClpP/crotonase"/>
    <property type="match status" value="1"/>
</dbReference>
<dbReference type="OrthoDB" id="9777711at2"/>
<comment type="similarity">
    <text evidence="1">Belongs to the enoyl-CoA hydratase/isomerase family.</text>
</comment>